<reference evidence="2 3" key="1">
    <citation type="journal article" date="2021" name="BMC Genomics">
        <title>Datura genome reveals duplications of psychoactive alkaloid biosynthetic genes and high mutation rate following tissue culture.</title>
        <authorList>
            <person name="Rajewski A."/>
            <person name="Carter-House D."/>
            <person name="Stajich J."/>
            <person name="Litt A."/>
        </authorList>
    </citation>
    <scope>NUCLEOTIDE SEQUENCE [LARGE SCALE GENOMIC DNA]</scope>
    <source>
        <strain evidence="2">AR-01</strain>
    </source>
</reference>
<comment type="caution">
    <text evidence="2">The sequence shown here is derived from an EMBL/GenBank/DDBJ whole genome shotgun (WGS) entry which is preliminary data.</text>
</comment>
<evidence type="ECO:0000313" key="3">
    <source>
        <dbReference type="Proteomes" id="UP000823775"/>
    </source>
</evidence>
<gene>
    <name evidence="2" type="ORF">HAX54_016786</name>
</gene>
<dbReference type="SUPFAM" id="SSF51735">
    <property type="entry name" value="NAD(P)-binding Rossmann-fold domains"/>
    <property type="match status" value="1"/>
</dbReference>
<name>A0ABS8UJI5_DATST</name>
<dbReference type="Gene3D" id="3.40.50.720">
    <property type="entry name" value="NAD(P)-binding Rossmann-like Domain"/>
    <property type="match status" value="1"/>
</dbReference>
<protein>
    <recommendedName>
        <fullName evidence="1">Alcohol dehydrogenase-like C-terminal domain-containing protein</fullName>
    </recommendedName>
</protein>
<evidence type="ECO:0000259" key="1">
    <source>
        <dbReference type="Pfam" id="PF00107"/>
    </source>
</evidence>
<dbReference type="EMBL" id="JACEIK010002092">
    <property type="protein sequence ID" value="MCD9559057.1"/>
    <property type="molecule type" value="Genomic_DNA"/>
</dbReference>
<dbReference type="Proteomes" id="UP000823775">
    <property type="component" value="Unassembled WGS sequence"/>
</dbReference>
<dbReference type="InterPro" id="IPR013149">
    <property type="entry name" value="ADH-like_C"/>
</dbReference>
<dbReference type="InterPro" id="IPR036291">
    <property type="entry name" value="NAD(P)-bd_dom_sf"/>
</dbReference>
<keyword evidence="3" id="KW-1185">Reference proteome</keyword>
<organism evidence="2 3">
    <name type="scientific">Datura stramonium</name>
    <name type="common">Jimsonweed</name>
    <name type="synonym">Common thornapple</name>
    <dbReference type="NCBI Taxonomy" id="4076"/>
    <lineage>
        <taxon>Eukaryota</taxon>
        <taxon>Viridiplantae</taxon>
        <taxon>Streptophyta</taxon>
        <taxon>Embryophyta</taxon>
        <taxon>Tracheophyta</taxon>
        <taxon>Spermatophyta</taxon>
        <taxon>Magnoliopsida</taxon>
        <taxon>eudicotyledons</taxon>
        <taxon>Gunneridae</taxon>
        <taxon>Pentapetalae</taxon>
        <taxon>asterids</taxon>
        <taxon>lamiids</taxon>
        <taxon>Solanales</taxon>
        <taxon>Solanaceae</taxon>
        <taxon>Solanoideae</taxon>
        <taxon>Datureae</taxon>
        <taxon>Datura</taxon>
    </lineage>
</organism>
<dbReference type="Pfam" id="PF00107">
    <property type="entry name" value="ADH_zinc_N"/>
    <property type="match status" value="1"/>
</dbReference>
<dbReference type="PANTHER" id="PTHR43205">
    <property type="entry name" value="PROSTAGLANDIN REDUCTASE"/>
    <property type="match status" value="1"/>
</dbReference>
<accession>A0ABS8UJI5</accession>
<sequence>MLLEVLEAKKRELLKNKFGFDEAFNYKEEQDLSAALKRYSPDGIDIYFENVGGKMLDAVLLNMRIHGRIAARVHLTIQPRAT</sequence>
<evidence type="ECO:0000313" key="2">
    <source>
        <dbReference type="EMBL" id="MCD9559057.1"/>
    </source>
</evidence>
<dbReference type="PANTHER" id="PTHR43205:SF50">
    <property type="entry name" value="2-ALKENAL REDUCTASE (NADP(+)-DEPENDENT)-LIKE"/>
    <property type="match status" value="1"/>
</dbReference>
<feature type="domain" description="Alcohol dehydrogenase-like C-terminal" evidence="1">
    <location>
        <begin position="8"/>
        <end position="70"/>
    </location>
</feature>
<dbReference type="InterPro" id="IPR045010">
    <property type="entry name" value="MDR_fam"/>
</dbReference>
<proteinExistence type="predicted"/>